<proteinExistence type="predicted"/>
<name>A0A212T2N2_9MICO</name>
<organism evidence="2 3">
    <name type="scientific">Kytococcus aerolatus</name>
    <dbReference type="NCBI Taxonomy" id="592308"/>
    <lineage>
        <taxon>Bacteria</taxon>
        <taxon>Bacillati</taxon>
        <taxon>Actinomycetota</taxon>
        <taxon>Actinomycetes</taxon>
        <taxon>Micrococcales</taxon>
        <taxon>Kytococcaceae</taxon>
        <taxon>Kytococcus</taxon>
    </lineage>
</organism>
<dbReference type="Gene3D" id="1.20.120.520">
    <property type="entry name" value="nmb1532 protein domain like"/>
    <property type="match status" value="1"/>
</dbReference>
<feature type="domain" description="Hemerythrin-like" evidence="1">
    <location>
        <begin position="14"/>
        <end position="126"/>
    </location>
</feature>
<dbReference type="Proteomes" id="UP000198122">
    <property type="component" value="Unassembled WGS sequence"/>
</dbReference>
<keyword evidence="3" id="KW-1185">Reference proteome</keyword>
<evidence type="ECO:0000313" key="2">
    <source>
        <dbReference type="EMBL" id="SNC60106.1"/>
    </source>
</evidence>
<evidence type="ECO:0000259" key="1">
    <source>
        <dbReference type="Pfam" id="PF01814"/>
    </source>
</evidence>
<gene>
    <name evidence="2" type="ORF">SAMN05445756_0208</name>
</gene>
<dbReference type="InterPro" id="IPR012312">
    <property type="entry name" value="Hemerythrin-like"/>
</dbReference>
<dbReference type="OrthoDB" id="3381279at2"/>
<protein>
    <submittedName>
        <fullName evidence="2">Hemerythrin HHE cation binding domain-containing protein</fullName>
    </submittedName>
</protein>
<accession>A0A212T2N2</accession>
<reference evidence="2 3" key="1">
    <citation type="submission" date="2017-06" db="EMBL/GenBank/DDBJ databases">
        <authorList>
            <person name="Kim H.J."/>
            <person name="Triplett B.A."/>
        </authorList>
    </citation>
    <scope>NUCLEOTIDE SEQUENCE [LARGE SCALE GENOMIC DNA]</scope>
    <source>
        <strain evidence="2 3">DSM 22179</strain>
    </source>
</reference>
<evidence type="ECO:0000313" key="3">
    <source>
        <dbReference type="Proteomes" id="UP000198122"/>
    </source>
</evidence>
<sequence>MCSYCGCESIEVIGRFMAEHDRLVDLTGPFLRAAAAGDAEALDTAAGRLEALLSPHTHAEEVGLFTELRKEDELIAAHVDSLCAEHASLDGLLAEVRAGAHARAPEFVHALREHMERENNGLFPAAAIALDGPQWDRVHENTPAAPDLP</sequence>
<dbReference type="AlphaFoldDB" id="A0A212T2N2"/>
<dbReference type="EMBL" id="FYEZ01000001">
    <property type="protein sequence ID" value="SNC60106.1"/>
    <property type="molecule type" value="Genomic_DNA"/>
</dbReference>
<dbReference type="RefSeq" id="WP_088817247.1">
    <property type="nucleotide sequence ID" value="NZ_FYEZ01000001.1"/>
</dbReference>
<dbReference type="Pfam" id="PF01814">
    <property type="entry name" value="Hemerythrin"/>
    <property type="match status" value="1"/>
</dbReference>